<proteinExistence type="predicted"/>
<dbReference type="InterPro" id="IPR037119">
    <property type="entry name" value="Haem_oxidase_HugZ-like_sf"/>
</dbReference>
<evidence type="ECO:0000259" key="1">
    <source>
        <dbReference type="Pfam" id="PF10615"/>
    </source>
</evidence>
<comment type="caution">
    <text evidence="2">The sequence shown here is derived from an EMBL/GenBank/DDBJ whole genome shotgun (WGS) entry which is preliminary data.</text>
</comment>
<keyword evidence="3" id="KW-1185">Reference proteome</keyword>
<dbReference type="EMBL" id="QLYX01000003">
    <property type="protein sequence ID" value="RAY15736.1"/>
    <property type="molecule type" value="Genomic_DNA"/>
</dbReference>
<dbReference type="InterPro" id="IPR019595">
    <property type="entry name" value="DUF2470"/>
</dbReference>
<sequence length="237" mass="24762">MSAIDPVVAPPAGPSAAELVLSVLATAGSLTLTTEGHRVGLAGLHTVTTPGRLRLDVPAGSHLHSEVAHAPGGDLAATVEFTDVAPVAVPDRVRAKVVLGGWLSPAGPGSAALCFESALINLEHDGRSTDVDPDELGGAEPDPLAAIEADLLTHLADAHGDAVELLSQLVGRRLLYGVTRVDPLRLDQYGIVLRLQRTGGTHDVRLPFPVRPRDPAHAMLQIQSLLASARKCPHTRR</sequence>
<dbReference type="AlphaFoldDB" id="A0A365H9X3"/>
<protein>
    <submittedName>
        <fullName evidence="2">DUF2470 domain-containing protein</fullName>
    </submittedName>
</protein>
<dbReference type="OrthoDB" id="3381348at2"/>
<evidence type="ECO:0000313" key="3">
    <source>
        <dbReference type="Proteomes" id="UP000251891"/>
    </source>
</evidence>
<dbReference type="Pfam" id="PF10615">
    <property type="entry name" value="DUF2470"/>
    <property type="match status" value="1"/>
</dbReference>
<accession>A0A365H9X3</accession>
<feature type="domain" description="DUF2470" evidence="1">
    <location>
        <begin position="149"/>
        <end position="215"/>
    </location>
</feature>
<dbReference type="Gene3D" id="3.20.180.10">
    <property type="entry name" value="PNP-oxidase-like"/>
    <property type="match status" value="1"/>
</dbReference>
<name>A0A365H9X3_9ACTN</name>
<gene>
    <name evidence="2" type="ORF">DPM19_08125</name>
</gene>
<dbReference type="Proteomes" id="UP000251891">
    <property type="component" value="Unassembled WGS sequence"/>
</dbReference>
<evidence type="ECO:0000313" key="2">
    <source>
        <dbReference type="EMBL" id="RAY15736.1"/>
    </source>
</evidence>
<organism evidence="2 3">
    <name type="scientific">Actinomadura craniellae</name>
    <dbReference type="NCBI Taxonomy" id="2231787"/>
    <lineage>
        <taxon>Bacteria</taxon>
        <taxon>Bacillati</taxon>
        <taxon>Actinomycetota</taxon>
        <taxon>Actinomycetes</taxon>
        <taxon>Streptosporangiales</taxon>
        <taxon>Thermomonosporaceae</taxon>
        <taxon>Actinomadura</taxon>
    </lineage>
</organism>
<dbReference type="RefSeq" id="WP_111864300.1">
    <property type="nucleotide sequence ID" value="NZ_QLYX01000003.1"/>
</dbReference>
<reference evidence="2 3" key="1">
    <citation type="submission" date="2018-06" db="EMBL/GenBank/DDBJ databases">
        <title>Actinomadura craniellae sp. nov. isolated from marine sponge Craniella sp.</title>
        <authorList>
            <person name="Li L."/>
            <person name="Xu Q.H."/>
            <person name="Lin H.W."/>
            <person name="Lu Y.H."/>
        </authorList>
    </citation>
    <scope>NUCLEOTIDE SEQUENCE [LARGE SCALE GENOMIC DNA]</scope>
    <source>
        <strain evidence="2 3">LHW63021</strain>
    </source>
</reference>
<dbReference type="SUPFAM" id="SSF50475">
    <property type="entry name" value="FMN-binding split barrel"/>
    <property type="match status" value="1"/>
</dbReference>